<reference evidence="2" key="1">
    <citation type="submission" date="2019-12" db="EMBL/GenBank/DDBJ databases">
        <title>An insight into the sialome of adult female Ixodes ricinus ticks feeding for 6 days.</title>
        <authorList>
            <person name="Perner J."/>
            <person name="Ribeiro J.M.C."/>
        </authorList>
    </citation>
    <scope>NUCLEOTIDE SEQUENCE</scope>
    <source>
        <strain evidence="2">Semi-engorged</strain>
        <tissue evidence="2">Salivary glands</tissue>
    </source>
</reference>
<feature type="signal peptide" evidence="1">
    <location>
        <begin position="1"/>
        <end position="23"/>
    </location>
</feature>
<keyword evidence="1" id="KW-0732">Signal</keyword>
<dbReference type="AlphaFoldDB" id="A0A6B0UZ79"/>
<organism evidence="2">
    <name type="scientific">Ixodes ricinus</name>
    <name type="common">Common tick</name>
    <name type="synonym">Acarus ricinus</name>
    <dbReference type="NCBI Taxonomy" id="34613"/>
    <lineage>
        <taxon>Eukaryota</taxon>
        <taxon>Metazoa</taxon>
        <taxon>Ecdysozoa</taxon>
        <taxon>Arthropoda</taxon>
        <taxon>Chelicerata</taxon>
        <taxon>Arachnida</taxon>
        <taxon>Acari</taxon>
        <taxon>Parasitiformes</taxon>
        <taxon>Ixodida</taxon>
        <taxon>Ixodoidea</taxon>
        <taxon>Ixodidae</taxon>
        <taxon>Ixodinae</taxon>
        <taxon>Ixodes</taxon>
    </lineage>
</organism>
<evidence type="ECO:0000256" key="1">
    <source>
        <dbReference type="SAM" id="SignalP"/>
    </source>
</evidence>
<protein>
    <submittedName>
        <fullName evidence="2">Putative secreted protein</fullName>
    </submittedName>
</protein>
<proteinExistence type="predicted"/>
<dbReference type="EMBL" id="GIFC01012738">
    <property type="protein sequence ID" value="MXU94821.1"/>
    <property type="molecule type" value="Transcribed_RNA"/>
</dbReference>
<accession>A0A6B0UZ79</accession>
<name>A0A6B0UZ79_IXORI</name>
<sequence>MGRIPRCLGLGLLQVLLLRQVEGLEGLSQLCPDLSRFEVVRRAAVSGKGLNRRSSSQRVGRSGSGVGHPRQLFHQLEARFVAHAVEDDADPVFHWLAHCTAGRPCRLLVTVARHVRGGFAIRSPLQRLAAAQLLRTVCEVSRDVGQPVDILFGIVLADLALRLGQQLGQER</sequence>
<feature type="chain" id="PRO_5025689023" evidence="1">
    <location>
        <begin position="24"/>
        <end position="171"/>
    </location>
</feature>
<evidence type="ECO:0000313" key="2">
    <source>
        <dbReference type="EMBL" id="MXU94821.1"/>
    </source>
</evidence>